<evidence type="ECO:0000313" key="2">
    <source>
        <dbReference type="Proteomes" id="UP001500368"/>
    </source>
</evidence>
<evidence type="ECO:0000313" key="1">
    <source>
        <dbReference type="EMBL" id="GAA4914597.1"/>
    </source>
</evidence>
<dbReference type="EMBL" id="BAABLW010000003">
    <property type="protein sequence ID" value="GAA4914597.1"/>
    <property type="molecule type" value="Genomic_DNA"/>
</dbReference>
<name>A0ABP9FSQ1_9MICC</name>
<dbReference type="RefSeq" id="WP_345476691.1">
    <property type="nucleotide sequence ID" value="NZ_BAABLW010000003.1"/>
</dbReference>
<evidence type="ECO:0008006" key="3">
    <source>
        <dbReference type="Google" id="ProtNLM"/>
    </source>
</evidence>
<reference evidence="2" key="1">
    <citation type="journal article" date="2019" name="Int. J. Syst. Evol. Microbiol.">
        <title>The Global Catalogue of Microorganisms (GCM) 10K type strain sequencing project: providing services to taxonomists for standard genome sequencing and annotation.</title>
        <authorList>
            <consortium name="The Broad Institute Genomics Platform"/>
            <consortium name="The Broad Institute Genome Sequencing Center for Infectious Disease"/>
            <person name="Wu L."/>
            <person name="Ma J."/>
        </authorList>
    </citation>
    <scope>NUCLEOTIDE SEQUENCE [LARGE SCALE GENOMIC DNA]</scope>
    <source>
        <strain evidence="2">JCM 19129</strain>
    </source>
</reference>
<organism evidence="1 2">
    <name type="scientific">Nesterenkonia rhizosphaerae</name>
    <dbReference type="NCBI Taxonomy" id="1348272"/>
    <lineage>
        <taxon>Bacteria</taxon>
        <taxon>Bacillati</taxon>
        <taxon>Actinomycetota</taxon>
        <taxon>Actinomycetes</taxon>
        <taxon>Micrococcales</taxon>
        <taxon>Micrococcaceae</taxon>
        <taxon>Nesterenkonia</taxon>
    </lineage>
</organism>
<gene>
    <name evidence="1" type="ORF">GCM10025790_06930</name>
</gene>
<accession>A0ABP9FSQ1</accession>
<protein>
    <recommendedName>
        <fullName evidence="3">HNH endonuclease</fullName>
    </recommendedName>
</protein>
<sequence>MTTAPLERLKAKVEEAPSGCWLWTGFSHKSEARFGYKRKDGTKIFSAVRAAWELHGNPWPEEGQELFSTCGEALCVNPDHRVIGHRSAGPFTKHGKTLIHQ</sequence>
<proteinExistence type="predicted"/>
<dbReference type="Proteomes" id="UP001500368">
    <property type="component" value="Unassembled WGS sequence"/>
</dbReference>
<dbReference type="SUPFAM" id="SSF54060">
    <property type="entry name" value="His-Me finger endonucleases"/>
    <property type="match status" value="1"/>
</dbReference>
<dbReference type="InterPro" id="IPR044925">
    <property type="entry name" value="His-Me_finger_sf"/>
</dbReference>
<comment type="caution">
    <text evidence="1">The sequence shown here is derived from an EMBL/GenBank/DDBJ whole genome shotgun (WGS) entry which is preliminary data.</text>
</comment>
<keyword evidence="2" id="KW-1185">Reference proteome</keyword>